<gene>
    <name evidence="6" type="ORF">SAMN02745857_01148</name>
</gene>
<dbReference type="InterPro" id="IPR050983">
    <property type="entry name" value="GST_Omega/HSP26"/>
</dbReference>
<evidence type="ECO:0000256" key="2">
    <source>
        <dbReference type="ARBA" id="ARBA00022679"/>
    </source>
</evidence>
<dbReference type="STRING" id="1121001.SAMN02745857_01148"/>
<dbReference type="PROSITE" id="PS50404">
    <property type="entry name" value="GST_NTER"/>
    <property type="match status" value="1"/>
</dbReference>
<dbReference type="SFLD" id="SFLDG01152">
    <property type="entry name" value="Main.3:_Omega-_and_Tau-like"/>
    <property type="match status" value="1"/>
</dbReference>
<evidence type="ECO:0000256" key="1">
    <source>
        <dbReference type="ARBA" id="ARBA00012452"/>
    </source>
</evidence>
<feature type="domain" description="GST N-terminal" evidence="4">
    <location>
        <begin position="2"/>
        <end position="80"/>
    </location>
</feature>
<keyword evidence="2 6" id="KW-0808">Transferase</keyword>
<protein>
    <recommendedName>
        <fullName evidence="1">glutathione transferase</fullName>
        <ecNumber evidence="1">2.5.1.18</ecNumber>
    </recommendedName>
</protein>
<accession>A0A1W1XCD6</accession>
<dbReference type="Pfam" id="PF13409">
    <property type="entry name" value="GST_N_2"/>
    <property type="match status" value="1"/>
</dbReference>
<evidence type="ECO:0000259" key="5">
    <source>
        <dbReference type="PROSITE" id="PS50405"/>
    </source>
</evidence>
<dbReference type="SUPFAM" id="SSF52833">
    <property type="entry name" value="Thioredoxin-like"/>
    <property type="match status" value="1"/>
</dbReference>
<dbReference type="GO" id="GO:0004364">
    <property type="term" value="F:glutathione transferase activity"/>
    <property type="evidence" value="ECO:0007669"/>
    <property type="project" value="UniProtKB-EC"/>
</dbReference>
<dbReference type="SFLD" id="SFLDG00358">
    <property type="entry name" value="Main_(cytGST)"/>
    <property type="match status" value="1"/>
</dbReference>
<dbReference type="PANTHER" id="PTHR43968:SF6">
    <property type="entry name" value="GLUTATHIONE S-TRANSFERASE OMEGA"/>
    <property type="match status" value="1"/>
</dbReference>
<dbReference type="InterPro" id="IPR036249">
    <property type="entry name" value="Thioredoxin-like_sf"/>
</dbReference>
<reference evidence="6 7" key="1">
    <citation type="submission" date="2017-04" db="EMBL/GenBank/DDBJ databases">
        <authorList>
            <person name="Afonso C.L."/>
            <person name="Miller P.J."/>
            <person name="Scott M.A."/>
            <person name="Spackman E."/>
            <person name="Goraichik I."/>
            <person name="Dimitrov K.M."/>
            <person name="Suarez D.L."/>
            <person name="Swayne D.E."/>
        </authorList>
    </citation>
    <scope>NUCLEOTIDE SEQUENCE [LARGE SCALE GENOMIC DNA]</scope>
    <source>
        <strain evidence="6 7">DSM 23236</strain>
    </source>
</reference>
<dbReference type="SFLD" id="SFLDS00019">
    <property type="entry name" value="Glutathione_Transferase_(cytos"/>
    <property type="match status" value="1"/>
</dbReference>
<dbReference type="PROSITE" id="PS50405">
    <property type="entry name" value="GST_CTER"/>
    <property type="match status" value="1"/>
</dbReference>
<dbReference type="GO" id="GO:0005737">
    <property type="term" value="C:cytoplasm"/>
    <property type="evidence" value="ECO:0007669"/>
    <property type="project" value="TreeGrafter"/>
</dbReference>
<dbReference type="EC" id="2.5.1.18" evidence="1"/>
<dbReference type="Pfam" id="PF13410">
    <property type="entry name" value="GST_C_2"/>
    <property type="match status" value="1"/>
</dbReference>
<dbReference type="InterPro" id="IPR010987">
    <property type="entry name" value="Glutathione-S-Trfase_C-like"/>
</dbReference>
<evidence type="ECO:0000259" key="4">
    <source>
        <dbReference type="PROSITE" id="PS50404"/>
    </source>
</evidence>
<dbReference type="Gene3D" id="1.20.1050.10">
    <property type="match status" value="1"/>
</dbReference>
<evidence type="ECO:0000313" key="6">
    <source>
        <dbReference type="EMBL" id="SMC21181.1"/>
    </source>
</evidence>
<evidence type="ECO:0000256" key="3">
    <source>
        <dbReference type="ARBA" id="ARBA00047960"/>
    </source>
</evidence>
<name>A0A1W1XCD6_9NEIS</name>
<keyword evidence="7" id="KW-1185">Reference proteome</keyword>
<organism evidence="6 7">
    <name type="scientific">Andreprevotia lacus DSM 23236</name>
    <dbReference type="NCBI Taxonomy" id="1121001"/>
    <lineage>
        <taxon>Bacteria</taxon>
        <taxon>Pseudomonadati</taxon>
        <taxon>Pseudomonadota</taxon>
        <taxon>Betaproteobacteria</taxon>
        <taxon>Neisseriales</taxon>
        <taxon>Chitinibacteraceae</taxon>
        <taxon>Andreprevotia</taxon>
    </lineage>
</organism>
<dbReference type="RefSeq" id="WP_084089787.1">
    <property type="nucleotide sequence ID" value="NZ_FWXD01000005.1"/>
</dbReference>
<comment type="catalytic activity">
    <reaction evidence="3">
        <text>RX + glutathione = an S-substituted glutathione + a halide anion + H(+)</text>
        <dbReference type="Rhea" id="RHEA:16437"/>
        <dbReference type="ChEBI" id="CHEBI:15378"/>
        <dbReference type="ChEBI" id="CHEBI:16042"/>
        <dbReference type="ChEBI" id="CHEBI:17792"/>
        <dbReference type="ChEBI" id="CHEBI:57925"/>
        <dbReference type="ChEBI" id="CHEBI:90779"/>
        <dbReference type="EC" id="2.5.1.18"/>
    </reaction>
</comment>
<evidence type="ECO:0000313" key="7">
    <source>
        <dbReference type="Proteomes" id="UP000192761"/>
    </source>
</evidence>
<dbReference type="EMBL" id="FWXD01000005">
    <property type="protein sequence ID" value="SMC21181.1"/>
    <property type="molecule type" value="Genomic_DNA"/>
</dbReference>
<dbReference type="InterPro" id="IPR004045">
    <property type="entry name" value="Glutathione_S-Trfase_N"/>
</dbReference>
<dbReference type="SUPFAM" id="SSF47616">
    <property type="entry name" value="GST C-terminal domain-like"/>
    <property type="match status" value="1"/>
</dbReference>
<dbReference type="AlphaFoldDB" id="A0A1W1XCD6"/>
<dbReference type="InterPro" id="IPR045073">
    <property type="entry name" value="Omega/Tau-like"/>
</dbReference>
<dbReference type="InterPro" id="IPR036282">
    <property type="entry name" value="Glutathione-S-Trfase_C_sf"/>
</dbReference>
<dbReference type="CDD" id="cd00299">
    <property type="entry name" value="GST_C_family"/>
    <property type="match status" value="1"/>
</dbReference>
<proteinExistence type="predicted"/>
<dbReference type="OrthoDB" id="3828095at2"/>
<dbReference type="InterPro" id="IPR040079">
    <property type="entry name" value="Glutathione_S-Trfase"/>
</dbReference>
<dbReference type="PANTHER" id="PTHR43968">
    <property type="match status" value="1"/>
</dbReference>
<dbReference type="Gene3D" id="3.40.30.10">
    <property type="entry name" value="Glutaredoxin"/>
    <property type="match status" value="1"/>
</dbReference>
<sequence length="219" mass="24424">MSTPHLISFDLCPYVQRAVITMLEKNVPFERTYIDLANKPDWFLQMSPLGRVPVLQVGNEVLFESAVIAEYLDETNAPRLHPEDPLTRAKHRAWIEFASAGLVSLWNFYTAADDKAFAAARADLDTKLDRLEAILQDGPFFAGAPFSLVDAAFGPFFRYFPVLESLGETGWFDSRPKVASWKDALLNRRSVQDAVQPGYADKLVAFIKGKGGVLGKRVA</sequence>
<dbReference type="Proteomes" id="UP000192761">
    <property type="component" value="Unassembled WGS sequence"/>
</dbReference>
<feature type="domain" description="GST C-terminal" evidence="5">
    <location>
        <begin position="84"/>
        <end position="211"/>
    </location>
</feature>